<evidence type="ECO:0008006" key="3">
    <source>
        <dbReference type="Google" id="ProtNLM"/>
    </source>
</evidence>
<protein>
    <recommendedName>
        <fullName evidence="3">Reverse transcriptase domain-containing protein</fullName>
    </recommendedName>
</protein>
<accession>A0A9Q3FDG8</accession>
<comment type="caution">
    <text evidence="1">The sequence shown here is derived from an EMBL/GenBank/DDBJ whole genome shotgun (WGS) entry which is preliminary data.</text>
</comment>
<dbReference type="InterPro" id="IPR043502">
    <property type="entry name" value="DNA/RNA_pol_sf"/>
</dbReference>
<dbReference type="EMBL" id="AVOT02041806">
    <property type="protein sequence ID" value="MBW0537179.1"/>
    <property type="molecule type" value="Genomic_DNA"/>
</dbReference>
<reference evidence="1" key="1">
    <citation type="submission" date="2021-03" db="EMBL/GenBank/DDBJ databases">
        <title>Draft genome sequence of rust myrtle Austropuccinia psidii MF-1, a brazilian biotype.</title>
        <authorList>
            <person name="Quecine M.C."/>
            <person name="Pachon D.M.R."/>
            <person name="Bonatelli M.L."/>
            <person name="Correr F.H."/>
            <person name="Franceschini L.M."/>
            <person name="Leite T.F."/>
            <person name="Margarido G.R.A."/>
            <person name="Almeida C.A."/>
            <person name="Ferrarezi J.A."/>
            <person name="Labate C.A."/>
        </authorList>
    </citation>
    <scope>NUCLEOTIDE SEQUENCE</scope>
    <source>
        <strain evidence="1">MF-1</strain>
    </source>
</reference>
<dbReference type="AlphaFoldDB" id="A0A9Q3FDG8"/>
<dbReference type="Gene3D" id="3.30.70.270">
    <property type="match status" value="1"/>
</dbReference>
<name>A0A9Q3FDG8_9BASI</name>
<gene>
    <name evidence="1" type="ORF">O181_076894</name>
</gene>
<dbReference type="SUPFAM" id="SSF56672">
    <property type="entry name" value="DNA/RNA polymerases"/>
    <property type="match status" value="1"/>
</dbReference>
<dbReference type="Gene3D" id="3.10.10.10">
    <property type="entry name" value="HIV Type 1 Reverse Transcriptase, subunit A, domain 1"/>
    <property type="match status" value="1"/>
</dbReference>
<organism evidence="1 2">
    <name type="scientific">Austropuccinia psidii MF-1</name>
    <dbReference type="NCBI Taxonomy" id="1389203"/>
    <lineage>
        <taxon>Eukaryota</taxon>
        <taxon>Fungi</taxon>
        <taxon>Dikarya</taxon>
        <taxon>Basidiomycota</taxon>
        <taxon>Pucciniomycotina</taxon>
        <taxon>Pucciniomycetes</taxon>
        <taxon>Pucciniales</taxon>
        <taxon>Sphaerophragmiaceae</taxon>
        <taxon>Austropuccinia</taxon>
    </lineage>
</organism>
<dbReference type="PANTHER" id="PTHR24559:SF444">
    <property type="entry name" value="REVERSE TRANSCRIPTASE DOMAIN-CONTAINING PROTEIN"/>
    <property type="match status" value="1"/>
</dbReference>
<dbReference type="PANTHER" id="PTHR24559">
    <property type="entry name" value="TRANSPOSON TY3-I GAG-POL POLYPROTEIN"/>
    <property type="match status" value="1"/>
</dbReference>
<evidence type="ECO:0000313" key="1">
    <source>
        <dbReference type="EMBL" id="MBW0537179.1"/>
    </source>
</evidence>
<dbReference type="Proteomes" id="UP000765509">
    <property type="component" value="Unassembled WGS sequence"/>
</dbReference>
<dbReference type="OrthoDB" id="6776860at2759"/>
<dbReference type="CDD" id="cd01647">
    <property type="entry name" value="RT_LTR"/>
    <property type="match status" value="1"/>
</dbReference>
<keyword evidence="2" id="KW-1185">Reference proteome</keyword>
<dbReference type="InterPro" id="IPR053134">
    <property type="entry name" value="RNA-dir_DNA_polymerase"/>
</dbReference>
<proteinExistence type="predicted"/>
<dbReference type="InterPro" id="IPR043128">
    <property type="entry name" value="Rev_trsase/Diguanyl_cyclase"/>
</dbReference>
<evidence type="ECO:0000313" key="2">
    <source>
        <dbReference type="Proteomes" id="UP000765509"/>
    </source>
</evidence>
<sequence>MKEELIKILFKYRESFSSGNETLGAIKGHEVDIMLNVERPYPSLSRIPACPASPRAREELETHINDLMKLGAVRNLGHNEEVEVTPLVIITWHNYKSRMVGDFRELNTYTIPERYPIPRIHEALNQLSKARFITSMDALKDFHQTCLTPHARKSLRMVLHFSIYDYLRIPFVIRNSPPHYQRMMDTNFPHKLSEGLLIISIDYIISCSETWKSYLERLSLVSQKILQVKIKISFKNVILGLMS</sequence>